<dbReference type="OrthoDB" id="6400696at2"/>
<evidence type="ECO:0000256" key="1">
    <source>
        <dbReference type="SAM" id="SignalP"/>
    </source>
</evidence>
<organism evidence="2 3">
    <name type="scientific">Lacibacter luteus</name>
    <dbReference type="NCBI Taxonomy" id="2508719"/>
    <lineage>
        <taxon>Bacteria</taxon>
        <taxon>Pseudomonadati</taxon>
        <taxon>Bacteroidota</taxon>
        <taxon>Chitinophagia</taxon>
        <taxon>Chitinophagales</taxon>
        <taxon>Chitinophagaceae</taxon>
        <taxon>Lacibacter</taxon>
    </lineage>
</organism>
<dbReference type="Proteomes" id="UP000290204">
    <property type="component" value="Unassembled WGS sequence"/>
</dbReference>
<comment type="caution">
    <text evidence="2">The sequence shown here is derived from an EMBL/GenBank/DDBJ whole genome shotgun (WGS) entry which is preliminary data.</text>
</comment>
<gene>
    <name evidence="2" type="ORF">ESA94_05705</name>
</gene>
<dbReference type="RefSeq" id="WP_129129866.1">
    <property type="nucleotide sequence ID" value="NZ_SDHW01000001.1"/>
</dbReference>
<name>A0A4Q1CP14_9BACT</name>
<dbReference type="EMBL" id="SDHW01000001">
    <property type="protein sequence ID" value="RXK62495.1"/>
    <property type="molecule type" value="Genomic_DNA"/>
</dbReference>
<proteinExistence type="predicted"/>
<feature type="chain" id="PRO_5020723171" description="DUF4412 domain-containing protein" evidence="1">
    <location>
        <begin position="19"/>
        <end position="208"/>
    </location>
</feature>
<reference evidence="2 3" key="1">
    <citation type="submission" date="2019-01" db="EMBL/GenBank/DDBJ databases">
        <title>Lacibacter sp. strain TTM-7.</title>
        <authorList>
            <person name="Chen W.-M."/>
        </authorList>
    </citation>
    <scope>NUCLEOTIDE SEQUENCE [LARGE SCALE GENOMIC DNA]</scope>
    <source>
        <strain evidence="2 3">TTM-7</strain>
    </source>
</reference>
<keyword evidence="1" id="KW-0732">Signal</keyword>
<accession>A0A4Q1CP14</accession>
<sequence length="208" mass="23729">MKHTFLLLLLFWSGGLFAQKYATTDEGLRVQLNDNGTWVLLEQDSSLKINLNPAVFISSSKNIAVKKSAVNDIILNYNPIKWKVEPKTDNEDAEYEFEHVKGSAYCMAITEKMEIPMETLKDIAYNNLKESAPDSKIELAEYRKVNGKKVLHLVMSGTMQGVKFVYYGYYYSNENGTTQLVCYTGRKLLPDYKADFDDFLNGMTVDNK</sequence>
<keyword evidence="3" id="KW-1185">Reference proteome</keyword>
<feature type="signal peptide" evidence="1">
    <location>
        <begin position="1"/>
        <end position="18"/>
    </location>
</feature>
<evidence type="ECO:0000313" key="3">
    <source>
        <dbReference type="Proteomes" id="UP000290204"/>
    </source>
</evidence>
<evidence type="ECO:0008006" key="4">
    <source>
        <dbReference type="Google" id="ProtNLM"/>
    </source>
</evidence>
<evidence type="ECO:0000313" key="2">
    <source>
        <dbReference type="EMBL" id="RXK62495.1"/>
    </source>
</evidence>
<dbReference type="AlphaFoldDB" id="A0A4Q1CP14"/>
<protein>
    <recommendedName>
        <fullName evidence="4">DUF4412 domain-containing protein</fullName>
    </recommendedName>
</protein>